<dbReference type="Proteomes" id="UP000759131">
    <property type="component" value="Unassembled WGS sequence"/>
</dbReference>
<dbReference type="PANTHER" id="PTHR45848">
    <property type="entry name" value="DUAL SPECIFICITY PROTEIN PHOSPHATASE 12 FAMILY MEMBER"/>
    <property type="match status" value="1"/>
</dbReference>
<gene>
    <name evidence="7" type="ORF">OSB1V03_LOCUS14092</name>
</gene>
<name>A0A7R9Q7B3_9ACAR</name>
<feature type="domain" description="Tyrosine specific protein phosphatases" evidence="6">
    <location>
        <begin position="36"/>
        <end position="106"/>
    </location>
</feature>
<dbReference type="SMART" id="SM00195">
    <property type="entry name" value="DSPc"/>
    <property type="match status" value="2"/>
</dbReference>
<comment type="similarity">
    <text evidence="1">Belongs to the protein-tyrosine phosphatase family. Non-receptor class dual specificity subfamily.</text>
</comment>
<dbReference type="CDD" id="cd14498">
    <property type="entry name" value="DSP"/>
    <property type="match status" value="1"/>
</dbReference>
<feature type="domain" description="Tyrosine specific protein phosphatases" evidence="6">
    <location>
        <begin position="187"/>
        <end position="255"/>
    </location>
</feature>
<dbReference type="Pfam" id="PF00782">
    <property type="entry name" value="DSPc"/>
    <property type="match status" value="2"/>
</dbReference>
<organism evidence="7">
    <name type="scientific">Medioppia subpectinata</name>
    <dbReference type="NCBI Taxonomy" id="1979941"/>
    <lineage>
        <taxon>Eukaryota</taxon>
        <taxon>Metazoa</taxon>
        <taxon>Ecdysozoa</taxon>
        <taxon>Arthropoda</taxon>
        <taxon>Chelicerata</taxon>
        <taxon>Arachnida</taxon>
        <taxon>Acari</taxon>
        <taxon>Acariformes</taxon>
        <taxon>Sarcoptiformes</taxon>
        <taxon>Oribatida</taxon>
        <taxon>Brachypylina</taxon>
        <taxon>Oppioidea</taxon>
        <taxon>Oppiidae</taxon>
        <taxon>Medioppia</taxon>
    </lineage>
</organism>
<dbReference type="GO" id="GO:0008138">
    <property type="term" value="F:protein tyrosine/serine/threonine phosphatase activity"/>
    <property type="evidence" value="ECO:0007669"/>
    <property type="project" value="TreeGrafter"/>
</dbReference>
<evidence type="ECO:0000256" key="2">
    <source>
        <dbReference type="ARBA" id="ARBA00013064"/>
    </source>
</evidence>
<evidence type="ECO:0000256" key="4">
    <source>
        <dbReference type="ARBA" id="ARBA00022912"/>
    </source>
</evidence>
<evidence type="ECO:0000256" key="3">
    <source>
        <dbReference type="ARBA" id="ARBA00022801"/>
    </source>
</evidence>
<dbReference type="InterPro" id="IPR000340">
    <property type="entry name" value="Dual-sp_phosphatase_cat-dom"/>
</dbReference>
<evidence type="ECO:0000259" key="5">
    <source>
        <dbReference type="PROSITE" id="PS50054"/>
    </source>
</evidence>
<keyword evidence="8" id="KW-1185">Reference proteome</keyword>
<sequence length="397" mass="46005">DVAIDEKTRVPDVEYRQICLTDTINDDILTHFPECHQFIGEGQRVGQTVLVHCRLGEGQRVGQTVLVHCRLGISRSATVVISYLMVKYGINSNEAIRRVRKQRPNVKPNPYFKEQLELFGEMGNVFNSMNQKFRRFLLKRWVFVWQKKLLTTQTEADMSIVEKYFNVANPGPQASLGTPYRCRTCSQQLFNEIHVVKDLGLNNSREGQRVGQTVLVHCRLGISRSATVVISYLMVKYGINSNEAIRRVRKQRSNVKPNPYFKEQLELFGEMGNVFNSLNQKFRRFLLKRWVFVWQKKLLTNQTEADMSIVDKYFNIANPGPQASLGTPYRCRTCSQQLFNEIHVVKDLGLNNSRYVCNQIYTEPQQWMSEQIYATTSGHILCPNCIESSHIQWYTSQ</sequence>
<dbReference type="PROSITE" id="PS50054">
    <property type="entry name" value="TYR_PHOSPHATASE_DUAL"/>
    <property type="match status" value="1"/>
</dbReference>
<proteinExistence type="inferred from homology"/>
<dbReference type="EMBL" id="OC867780">
    <property type="protein sequence ID" value="CAD7633696.1"/>
    <property type="molecule type" value="Genomic_DNA"/>
</dbReference>
<dbReference type="Gene3D" id="3.90.190.10">
    <property type="entry name" value="Protein tyrosine phosphatase superfamily"/>
    <property type="match status" value="3"/>
</dbReference>
<dbReference type="PROSITE" id="PS00383">
    <property type="entry name" value="TYR_PHOSPHATASE_1"/>
    <property type="match status" value="2"/>
</dbReference>
<dbReference type="InterPro" id="IPR029021">
    <property type="entry name" value="Prot-tyrosine_phosphatase-like"/>
</dbReference>
<dbReference type="GO" id="GO:0005634">
    <property type="term" value="C:nucleus"/>
    <property type="evidence" value="ECO:0007669"/>
    <property type="project" value="TreeGrafter"/>
</dbReference>
<evidence type="ECO:0000256" key="1">
    <source>
        <dbReference type="ARBA" id="ARBA00008601"/>
    </source>
</evidence>
<protein>
    <recommendedName>
        <fullName evidence="2">protein-tyrosine-phosphatase</fullName>
        <ecNumber evidence="2">3.1.3.48</ecNumber>
    </recommendedName>
</protein>
<dbReference type="InterPro" id="IPR020422">
    <property type="entry name" value="TYR_PHOSPHATASE_DUAL_dom"/>
</dbReference>
<dbReference type="PROSITE" id="PS50056">
    <property type="entry name" value="TYR_PHOSPHATASE_2"/>
    <property type="match status" value="2"/>
</dbReference>
<dbReference type="InterPro" id="IPR000387">
    <property type="entry name" value="Tyr_Pase_dom"/>
</dbReference>
<dbReference type="InterPro" id="IPR016130">
    <property type="entry name" value="Tyr_Pase_AS"/>
</dbReference>
<evidence type="ECO:0000259" key="6">
    <source>
        <dbReference type="PROSITE" id="PS50056"/>
    </source>
</evidence>
<dbReference type="OrthoDB" id="2017893at2759"/>
<dbReference type="EMBL" id="CAJPIZ010013205">
    <property type="protein sequence ID" value="CAG2114126.1"/>
    <property type="molecule type" value="Genomic_DNA"/>
</dbReference>
<reference evidence="7" key="1">
    <citation type="submission" date="2020-11" db="EMBL/GenBank/DDBJ databases">
        <authorList>
            <person name="Tran Van P."/>
        </authorList>
    </citation>
    <scope>NUCLEOTIDE SEQUENCE</scope>
</reference>
<dbReference type="PANTHER" id="PTHR45848:SF4">
    <property type="entry name" value="DUAL SPECIFICITY PROTEIN PHOSPHATASE 12"/>
    <property type="match status" value="1"/>
</dbReference>
<evidence type="ECO:0000313" key="8">
    <source>
        <dbReference type="Proteomes" id="UP000759131"/>
    </source>
</evidence>
<dbReference type="GO" id="GO:0004725">
    <property type="term" value="F:protein tyrosine phosphatase activity"/>
    <property type="evidence" value="ECO:0007669"/>
    <property type="project" value="UniProtKB-EC"/>
</dbReference>
<evidence type="ECO:0000313" key="7">
    <source>
        <dbReference type="EMBL" id="CAD7633696.1"/>
    </source>
</evidence>
<dbReference type="AlphaFoldDB" id="A0A7R9Q7B3"/>
<keyword evidence="4" id="KW-0904">Protein phosphatase</keyword>
<feature type="domain" description="Tyrosine-protein phosphatase" evidence="5">
    <location>
        <begin position="1"/>
        <end position="125"/>
    </location>
</feature>
<dbReference type="SUPFAM" id="SSF52799">
    <property type="entry name" value="(Phosphotyrosine protein) phosphatases II"/>
    <property type="match status" value="3"/>
</dbReference>
<dbReference type="EC" id="3.1.3.48" evidence="2"/>
<keyword evidence="3" id="KW-0378">Hydrolase</keyword>
<accession>A0A7R9Q7B3</accession>
<feature type="non-terminal residue" evidence="7">
    <location>
        <position position="397"/>
    </location>
</feature>